<dbReference type="InterPro" id="IPR002035">
    <property type="entry name" value="VWF_A"/>
</dbReference>
<dbReference type="SMART" id="SM00327">
    <property type="entry name" value="VWA"/>
    <property type="match status" value="1"/>
</dbReference>
<dbReference type="EMBL" id="ADKM02000073">
    <property type="protein sequence ID" value="EGC03277.1"/>
    <property type="molecule type" value="Genomic_DNA"/>
</dbReference>
<evidence type="ECO:0000313" key="3">
    <source>
        <dbReference type="Proteomes" id="UP000004259"/>
    </source>
</evidence>
<dbReference type="InterPro" id="IPR019303">
    <property type="entry name" value="vWA_TerF_C"/>
</dbReference>
<proteinExistence type="predicted"/>
<dbReference type="STRING" id="246199.CUS_4909"/>
<dbReference type="OrthoDB" id="5756874at2"/>
<gene>
    <name evidence="2" type="ORF">CUS_4909</name>
</gene>
<dbReference type="PROSITE" id="PS50234">
    <property type="entry name" value="VWFA"/>
    <property type="match status" value="1"/>
</dbReference>
<name>E9SBR8_RUMAL</name>
<dbReference type="SUPFAM" id="SSF53300">
    <property type="entry name" value="vWA-like"/>
    <property type="match status" value="1"/>
</dbReference>
<accession>E9SBR8</accession>
<organism evidence="2 3">
    <name type="scientific">Ruminococcus albus 8</name>
    <dbReference type="NCBI Taxonomy" id="246199"/>
    <lineage>
        <taxon>Bacteria</taxon>
        <taxon>Bacillati</taxon>
        <taxon>Bacillota</taxon>
        <taxon>Clostridia</taxon>
        <taxon>Eubacteriales</taxon>
        <taxon>Oscillospiraceae</taxon>
        <taxon>Ruminococcus</taxon>
    </lineage>
</organism>
<dbReference type="InterPro" id="IPR036465">
    <property type="entry name" value="vWFA_dom_sf"/>
</dbReference>
<keyword evidence="3" id="KW-1185">Reference proteome</keyword>
<feature type="domain" description="VWFA" evidence="1">
    <location>
        <begin position="37"/>
        <end position="218"/>
    </location>
</feature>
<dbReference type="Pfam" id="PF10138">
    <property type="entry name" value="vWA-TerF-like"/>
    <property type="match status" value="1"/>
</dbReference>
<dbReference type="CDD" id="cd00198">
    <property type="entry name" value="vWFA"/>
    <property type="match status" value="1"/>
</dbReference>
<protein>
    <submittedName>
        <fullName evidence="2">von Willebrand factor type A domain protein</fullName>
    </submittedName>
</protein>
<dbReference type="AlphaFoldDB" id="E9SBR8"/>
<dbReference type="Proteomes" id="UP000004259">
    <property type="component" value="Unassembled WGS sequence"/>
</dbReference>
<dbReference type="Gene3D" id="3.40.50.410">
    <property type="entry name" value="von Willebrand factor, type A domain"/>
    <property type="match status" value="1"/>
</dbReference>
<dbReference type="eggNOG" id="COG2304">
    <property type="taxonomic scope" value="Bacteria"/>
</dbReference>
<reference evidence="2 3" key="1">
    <citation type="submission" date="2011-02" db="EMBL/GenBank/DDBJ databases">
        <authorList>
            <person name="Nelson K.E."/>
            <person name="Sutton G."/>
            <person name="Torralba M."/>
            <person name="Durkin S."/>
            <person name="Harkins D."/>
            <person name="Montgomery R."/>
            <person name="Ziemer C."/>
            <person name="Klaassens E."/>
            <person name="Ocuiv P."/>
            <person name="Morrison M."/>
        </authorList>
    </citation>
    <scope>NUCLEOTIDE SEQUENCE [LARGE SCALE GENOMIC DNA]</scope>
    <source>
        <strain evidence="2 3">8</strain>
    </source>
</reference>
<sequence>MGVRLSKEESEKRLDLRKETVKKVCLQKADMTGLISRVAVVLDVSGSMAEAFRSGMVQATLERLLPLAMAFDDDGTMEVWTFSHGFQRHKPLTRGNFYNYIKDNGLSYGGGTNYSPVIRDVGNYFIKEEPACLPNYVIFITDGDNFDERETDRVIKHISHFPIFFQFVGIGDTSPNAFKYLRKLDDMDERFVDNANFFAIQTLSDINLLDDTELYTKLLDEYPKWLSYPQVKEMIADGDKLFETKKKRLKKLNKVKYGSPLDEKPTKGGKGWEIAKTVIKILAEVIDIFT</sequence>
<evidence type="ECO:0000313" key="2">
    <source>
        <dbReference type="EMBL" id="EGC03277.1"/>
    </source>
</evidence>
<comment type="caution">
    <text evidence="2">The sequence shown here is derived from an EMBL/GenBank/DDBJ whole genome shotgun (WGS) entry which is preliminary data.</text>
</comment>
<evidence type="ECO:0000259" key="1">
    <source>
        <dbReference type="PROSITE" id="PS50234"/>
    </source>
</evidence>